<dbReference type="NCBIfam" id="TIGR04256">
    <property type="entry name" value="GxxExxY"/>
    <property type="match status" value="1"/>
</dbReference>
<reference evidence="1 2" key="1">
    <citation type="journal article" date="2024" name="Appl. Environ. Microbiol.">
        <title>Pontiella agarivorans sp. nov., a novel marine anaerobic bacterium capable of degrading macroalgal polysaccharides and fixing nitrogen.</title>
        <authorList>
            <person name="Liu N."/>
            <person name="Kivenson V."/>
            <person name="Peng X."/>
            <person name="Cui Z."/>
            <person name="Lankiewicz T.S."/>
            <person name="Gosselin K.M."/>
            <person name="English C.J."/>
            <person name="Blair E.M."/>
            <person name="O'Malley M.A."/>
            <person name="Valentine D.L."/>
        </authorList>
    </citation>
    <scope>NUCLEOTIDE SEQUENCE [LARGE SCALE GENOMIC DNA]</scope>
    <source>
        <strain evidence="1 2">NLcol2</strain>
    </source>
</reference>
<dbReference type="RefSeq" id="WP_322610333.1">
    <property type="nucleotide sequence ID" value="NZ_JARVCO010000012.1"/>
</dbReference>
<keyword evidence="2" id="KW-1185">Reference proteome</keyword>
<protein>
    <submittedName>
        <fullName evidence="1">GxxExxY protein</fullName>
    </submittedName>
</protein>
<proteinExistence type="predicted"/>
<accession>A0ABU5N1V1</accession>
<dbReference type="EMBL" id="JARVCO010000012">
    <property type="protein sequence ID" value="MDZ8120346.1"/>
    <property type="molecule type" value="Genomic_DNA"/>
</dbReference>
<comment type="caution">
    <text evidence="1">The sequence shown here is derived from an EMBL/GenBank/DDBJ whole genome shotgun (WGS) entry which is preliminary data.</text>
</comment>
<name>A0ABU5N1V1_9BACT</name>
<dbReference type="InterPro" id="IPR026350">
    <property type="entry name" value="GxxExxY"/>
</dbReference>
<sequence>MEIELEMQGIEFVAQYPLKLKYKGRLLRKLYIHDFICMDKIIVEIKAVKDLSDEHRAQVKNYLKATGYRLGLLVNFGHYPKVQIEQIAN</sequence>
<dbReference type="Proteomes" id="UP001290861">
    <property type="component" value="Unassembled WGS sequence"/>
</dbReference>
<evidence type="ECO:0000313" key="1">
    <source>
        <dbReference type="EMBL" id="MDZ8120346.1"/>
    </source>
</evidence>
<organism evidence="1 2">
    <name type="scientific">Pontiella agarivorans</name>
    <dbReference type="NCBI Taxonomy" id="3038953"/>
    <lineage>
        <taxon>Bacteria</taxon>
        <taxon>Pseudomonadati</taxon>
        <taxon>Kiritimatiellota</taxon>
        <taxon>Kiritimatiellia</taxon>
        <taxon>Kiritimatiellales</taxon>
        <taxon>Pontiellaceae</taxon>
        <taxon>Pontiella</taxon>
    </lineage>
</organism>
<gene>
    <name evidence="1" type="ORF">P9H32_17070</name>
</gene>
<evidence type="ECO:0000313" key="2">
    <source>
        <dbReference type="Proteomes" id="UP001290861"/>
    </source>
</evidence>
<dbReference type="Pfam" id="PF13366">
    <property type="entry name" value="PDDEXK_3"/>
    <property type="match status" value="1"/>
</dbReference>